<dbReference type="Proteomes" id="UP001569904">
    <property type="component" value="Unassembled WGS sequence"/>
</dbReference>
<accession>A0ABV4QW66</accession>
<name>A0ABV4QW66_9ACTN</name>
<organism evidence="1 2">
    <name type="scientific">Actinomadura chokoriensis</name>
    <dbReference type="NCBI Taxonomy" id="454156"/>
    <lineage>
        <taxon>Bacteria</taxon>
        <taxon>Bacillati</taxon>
        <taxon>Actinomycetota</taxon>
        <taxon>Actinomycetes</taxon>
        <taxon>Streptosporangiales</taxon>
        <taxon>Thermomonosporaceae</taxon>
        <taxon>Actinomadura</taxon>
    </lineage>
</organism>
<keyword evidence="2" id="KW-1185">Reference proteome</keyword>
<evidence type="ECO:0000313" key="2">
    <source>
        <dbReference type="Proteomes" id="UP001569904"/>
    </source>
</evidence>
<protein>
    <recommendedName>
        <fullName evidence="3">Ankyrin</fullName>
    </recommendedName>
</protein>
<dbReference type="RefSeq" id="WP_371939906.1">
    <property type="nucleotide sequence ID" value="NZ_JAXCEH010000003.1"/>
</dbReference>
<proteinExistence type="predicted"/>
<evidence type="ECO:0008006" key="3">
    <source>
        <dbReference type="Google" id="ProtNLM"/>
    </source>
</evidence>
<reference evidence="1 2" key="1">
    <citation type="submission" date="2023-11" db="EMBL/GenBank/DDBJ databases">
        <title>Actinomadura monticuli sp. nov., isolated from volcanic ash.</title>
        <authorList>
            <person name="Lee S.D."/>
            <person name="Yang H."/>
            <person name="Kim I.S."/>
        </authorList>
    </citation>
    <scope>NUCLEOTIDE SEQUENCE [LARGE SCALE GENOMIC DNA]</scope>
    <source>
        <strain evidence="1 2">DSM 45346</strain>
    </source>
</reference>
<evidence type="ECO:0000313" key="1">
    <source>
        <dbReference type="EMBL" id="MFA1553512.1"/>
    </source>
</evidence>
<dbReference type="EMBL" id="JAXCEH010000003">
    <property type="protein sequence ID" value="MFA1553512.1"/>
    <property type="molecule type" value="Genomic_DNA"/>
</dbReference>
<sequence length="208" mass="22817">MQLAGDFEAHFTVRCYGDADIEALACYADHHGLKFAHIVLDRGRVPSQPMLTLRMKGTFTQARSKAEHTADALRVDGFLVSRTKIEAAPWNEGVPASDAEADGLCYFEHHIKLLLDPGDDTAALAETVVPRCAHLSRNARRVRADGRSERFVTQRCHRVGARTAGQRLDALTSVLRASGHHIASVEREFVVFDGNASLDDGWITEGAP</sequence>
<gene>
    <name evidence="1" type="ORF">SM436_07385</name>
</gene>
<comment type="caution">
    <text evidence="1">The sequence shown here is derived from an EMBL/GenBank/DDBJ whole genome shotgun (WGS) entry which is preliminary data.</text>
</comment>